<feature type="signal peptide" evidence="1">
    <location>
        <begin position="1"/>
        <end position="21"/>
    </location>
</feature>
<feature type="chain" id="PRO_5031101507" evidence="1">
    <location>
        <begin position="22"/>
        <end position="110"/>
    </location>
</feature>
<dbReference type="Proteomes" id="UP000526003">
    <property type="component" value="Unassembled WGS sequence"/>
</dbReference>
<dbReference type="AlphaFoldDB" id="A0A7X1G9Y6"/>
<dbReference type="InterPro" id="IPR021245">
    <property type="entry name" value="DUF2790"/>
</dbReference>
<dbReference type="NCBIfam" id="NF041599">
    <property type="entry name" value="reg_PtrA_PA2808"/>
    <property type="match status" value="1"/>
</dbReference>
<comment type="caution">
    <text evidence="2">The sequence shown here is derived from an EMBL/GenBank/DDBJ whole genome shotgun (WGS) entry which is preliminary data.</text>
</comment>
<evidence type="ECO:0000313" key="2">
    <source>
        <dbReference type="EMBL" id="MBC2688602.1"/>
    </source>
</evidence>
<reference evidence="2 3" key="1">
    <citation type="submission" date="2020-08" db="EMBL/GenBank/DDBJ databases">
        <title>Pseudomonas sp. nov.</title>
        <authorList>
            <person name="Gieschler S."/>
            <person name="Fiedler G."/>
            <person name="Brinks E."/>
            <person name="Boehnlein C."/>
            <person name="Franz C.M.A.P."/>
            <person name="Kabisch J."/>
        </authorList>
    </citation>
    <scope>NUCLEOTIDE SEQUENCE [LARGE SCALE GENOMIC DNA]</scope>
    <source>
        <strain evidence="2 3">MBT-1</strain>
    </source>
</reference>
<protein>
    <submittedName>
        <fullName evidence="2">DUF2790 domain-containing protein</fullName>
    </submittedName>
</protein>
<dbReference type="Gene3D" id="2.30.140.50">
    <property type="entry name" value="Protein of unknown function DUF2790"/>
    <property type="match status" value="1"/>
</dbReference>
<organism evidence="2 3">
    <name type="scientific">Pseudomonas kielensis</name>
    <dbReference type="NCBI Taxonomy" id="2762577"/>
    <lineage>
        <taxon>Bacteria</taxon>
        <taxon>Pseudomonadati</taxon>
        <taxon>Pseudomonadota</taxon>
        <taxon>Gammaproteobacteria</taxon>
        <taxon>Pseudomonadales</taxon>
        <taxon>Pseudomonadaceae</taxon>
        <taxon>Pseudomonas</taxon>
    </lineage>
</organism>
<proteinExistence type="predicted"/>
<dbReference type="EMBL" id="JACMYG010000002">
    <property type="protein sequence ID" value="MBC2688602.1"/>
    <property type="molecule type" value="Genomic_DNA"/>
</dbReference>
<accession>A0A7X1G9Y6</accession>
<gene>
    <name evidence="2" type="ORF">H7995_02185</name>
</gene>
<sequence>MKLSQLISLTAALIVSTNALAESGGDRRFETMMQNNQMAMQRYAAQQGKEQPIVKEYAYGMKLDVAKVVNVTPPIKSCGPVPAQMTYEDTRGQLNTLRYTIAGDCSRRGG</sequence>
<dbReference type="RefSeq" id="WP_166592213.1">
    <property type="nucleotide sequence ID" value="NZ_CP090311.1"/>
</dbReference>
<evidence type="ECO:0000256" key="1">
    <source>
        <dbReference type="SAM" id="SignalP"/>
    </source>
</evidence>
<keyword evidence="1" id="KW-0732">Signal</keyword>
<name>A0A7X1G9Y6_9PSED</name>
<dbReference type="Pfam" id="PF10976">
    <property type="entry name" value="DUF2790"/>
    <property type="match status" value="1"/>
</dbReference>
<keyword evidence="3" id="KW-1185">Reference proteome</keyword>
<evidence type="ECO:0000313" key="3">
    <source>
        <dbReference type="Proteomes" id="UP000526003"/>
    </source>
</evidence>